<evidence type="ECO:0000259" key="6">
    <source>
        <dbReference type="Pfam" id="PF02837"/>
    </source>
</evidence>
<dbReference type="Pfam" id="PF02836">
    <property type="entry name" value="Glyco_hydro_2_C"/>
    <property type="match status" value="1"/>
</dbReference>
<dbReference type="InterPro" id="IPR051913">
    <property type="entry name" value="GH2_Domain-Containing"/>
</dbReference>
<comment type="caution">
    <text evidence="7">The sequence shown here is derived from an EMBL/GenBank/DDBJ whole genome shotgun (WGS) entry which is preliminary data.</text>
</comment>
<dbReference type="GO" id="GO:0004553">
    <property type="term" value="F:hydrolase activity, hydrolyzing O-glycosyl compounds"/>
    <property type="evidence" value="ECO:0007669"/>
    <property type="project" value="InterPro"/>
</dbReference>
<evidence type="ECO:0000256" key="3">
    <source>
        <dbReference type="ARBA" id="ARBA00023295"/>
    </source>
</evidence>
<dbReference type="Pfam" id="PF00703">
    <property type="entry name" value="Glyco_hydro_2"/>
    <property type="match status" value="1"/>
</dbReference>
<evidence type="ECO:0000256" key="1">
    <source>
        <dbReference type="ARBA" id="ARBA00007401"/>
    </source>
</evidence>
<dbReference type="InterPro" id="IPR006102">
    <property type="entry name" value="Ig-like_GH2"/>
</dbReference>
<dbReference type="SUPFAM" id="SSF49303">
    <property type="entry name" value="beta-Galactosidase/glucuronidase domain"/>
    <property type="match status" value="1"/>
</dbReference>
<dbReference type="RefSeq" id="WP_200392722.1">
    <property type="nucleotide sequence ID" value="NZ_JAENIO010000046.1"/>
</dbReference>
<dbReference type="Pfam" id="PF02837">
    <property type="entry name" value="Glyco_hydro_2_N"/>
    <property type="match status" value="1"/>
</dbReference>
<dbReference type="InterPro" id="IPR006101">
    <property type="entry name" value="Glyco_hydro_2"/>
</dbReference>
<keyword evidence="2" id="KW-0378">Hydrolase</keyword>
<feature type="domain" description="Glycoside hydrolase family 2 catalytic" evidence="5">
    <location>
        <begin position="279"/>
        <end position="467"/>
    </location>
</feature>
<dbReference type="Gene3D" id="3.20.20.80">
    <property type="entry name" value="Glycosidases"/>
    <property type="match status" value="1"/>
</dbReference>
<comment type="similarity">
    <text evidence="1">Belongs to the glycosyl hydrolase 2 family.</text>
</comment>
<dbReference type="Proteomes" id="UP000604083">
    <property type="component" value="Unassembled WGS sequence"/>
</dbReference>
<protein>
    <recommendedName>
        <fullName evidence="9">Beta-galactosidase</fullName>
    </recommendedName>
</protein>
<dbReference type="AlphaFoldDB" id="A0A934RTD7"/>
<dbReference type="InterPro" id="IPR006103">
    <property type="entry name" value="Glyco_hydro_2_cat"/>
</dbReference>
<organism evidence="7 8">
    <name type="scientific">Roseibacillus ishigakijimensis</name>
    <dbReference type="NCBI Taxonomy" id="454146"/>
    <lineage>
        <taxon>Bacteria</taxon>
        <taxon>Pseudomonadati</taxon>
        <taxon>Verrucomicrobiota</taxon>
        <taxon>Verrucomicrobiia</taxon>
        <taxon>Verrucomicrobiales</taxon>
        <taxon>Verrucomicrobiaceae</taxon>
        <taxon>Roseibacillus</taxon>
    </lineage>
</organism>
<reference evidence="7" key="1">
    <citation type="submission" date="2021-01" db="EMBL/GenBank/DDBJ databases">
        <title>Modified the classification status of verrucomicrobia.</title>
        <authorList>
            <person name="Feng X."/>
        </authorList>
    </citation>
    <scope>NUCLEOTIDE SEQUENCE</scope>
    <source>
        <strain evidence="7">KCTC 12986</strain>
    </source>
</reference>
<dbReference type="InterPro" id="IPR006104">
    <property type="entry name" value="Glyco_hydro_2_N"/>
</dbReference>
<dbReference type="InterPro" id="IPR008979">
    <property type="entry name" value="Galactose-bd-like_sf"/>
</dbReference>
<evidence type="ECO:0008006" key="9">
    <source>
        <dbReference type="Google" id="ProtNLM"/>
    </source>
</evidence>
<accession>A0A934RTD7</accession>
<dbReference type="GO" id="GO:0005975">
    <property type="term" value="P:carbohydrate metabolic process"/>
    <property type="evidence" value="ECO:0007669"/>
    <property type="project" value="InterPro"/>
</dbReference>
<dbReference type="PANTHER" id="PTHR42732:SF1">
    <property type="entry name" value="BETA-MANNOSIDASE"/>
    <property type="match status" value="1"/>
</dbReference>
<dbReference type="InterPro" id="IPR017853">
    <property type="entry name" value="GH"/>
</dbReference>
<dbReference type="PRINTS" id="PR00132">
    <property type="entry name" value="GLHYDRLASE2"/>
</dbReference>
<keyword evidence="3" id="KW-0326">Glycosidase</keyword>
<feature type="domain" description="Glycosyl hydrolases family 2 sugar binding" evidence="6">
    <location>
        <begin position="77"/>
        <end position="165"/>
    </location>
</feature>
<sequence length="609" mass="68296">MKLFLAWVGFCGLLSAREVIPLGEGWRFFQGEVEGVIEESFDDSAWREVRVPHDWSIAGEFSESAPTGGAGGWLPSGVAWYRRTIALEPAGATWLEFDGVMAHAEVWWNGEKVGDRPYGYSGFRCDLTGKVRAGGNTLVVKADTSAQPASRWYTGAGIYRKVRLVSVDELHIVPESLFVTTPEVSAQEVEVTVALAFSRDLKAEERALAIVQDSSGQEVARGECLKGAASLTWSHPHLWSVEHPQLYHLLVRIEREGEVVDQVSERFGVRTAEFRSETGFWLNGHNLKLKGVCLHHDGGAVGAAVPQAVWRMRLGRLRELGVKAIRTAHNPVDPGFLDLCDEMGFLVMNEAFDCWTRGKNPHDYHRHFSEWWERDLRAMVRRDQNHPSVILYSVGNEIRDTHDAEKAKDILAGLVEVCHEEDPTRPVTQALFRPNTTHDYDNGLADLLDVIGTNYRDAELLQAWEDRKDRKIVGTEQGHNRSTWFACRDNPQHAGQFLWVGIDYLGEARSWPVTTFNAGLLDRTGEVNPRGWERQSWWGDAPMVKIFRRLAPTEATPEDPGYEVVEWKRRQVLFPDWNGEGSGARGVAHCWSCGGLEIDGGPNPGGPEL</sequence>
<keyword evidence="8" id="KW-1185">Reference proteome</keyword>
<gene>
    <name evidence="7" type="ORF">JIN78_14550</name>
</gene>
<dbReference type="SUPFAM" id="SSF49785">
    <property type="entry name" value="Galactose-binding domain-like"/>
    <property type="match status" value="1"/>
</dbReference>
<dbReference type="PANTHER" id="PTHR42732">
    <property type="entry name" value="BETA-GALACTOSIDASE"/>
    <property type="match status" value="1"/>
</dbReference>
<evidence type="ECO:0000313" key="8">
    <source>
        <dbReference type="Proteomes" id="UP000604083"/>
    </source>
</evidence>
<dbReference type="EMBL" id="JAENIO010000046">
    <property type="protein sequence ID" value="MBK1835286.1"/>
    <property type="molecule type" value="Genomic_DNA"/>
</dbReference>
<evidence type="ECO:0000256" key="2">
    <source>
        <dbReference type="ARBA" id="ARBA00022801"/>
    </source>
</evidence>
<evidence type="ECO:0000259" key="4">
    <source>
        <dbReference type="Pfam" id="PF00703"/>
    </source>
</evidence>
<evidence type="ECO:0000313" key="7">
    <source>
        <dbReference type="EMBL" id="MBK1835286.1"/>
    </source>
</evidence>
<dbReference type="Gene3D" id="2.60.120.260">
    <property type="entry name" value="Galactose-binding domain-like"/>
    <property type="match status" value="1"/>
</dbReference>
<name>A0A934RTD7_9BACT</name>
<dbReference type="InterPro" id="IPR036156">
    <property type="entry name" value="Beta-gal/glucu_dom_sf"/>
</dbReference>
<feature type="domain" description="Glycoside hydrolase family 2 immunoglobulin-like beta-sandwich" evidence="4">
    <location>
        <begin position="177"/>
        <end position="270"/>
    </location>
</feature>
<dbReference type="InterPro" id="IPR013783">
    <property type="entry name" value="Ig-like_fold"/>
</dbReference>
<evidence type="ECO:0000259" key="5">
    <source>
        <dbReference type="Pfam" id="PF02836"/>
    </source>
</evidence>
<proteinExistence type="inferred from homology"/>
<dbReference type="Gene3D" id="2.60.40.10">
    <property type="entry name" value="Immunoglobulins"/>
    <property type="match status" value="1"/>
</dbReference>
<dbReference type="SUPFAM" id="SSF51445">
    <property type="entry name" value="(Trans)glycosidases"/>
    <property type="match status" value="1"/>
</dbReference>